<dbReference type="InterPro" id="IPR012296">
    <property type="entry name" value="Nuclease_put_TT1808"/>
</dbReference>
<evidence type="ECO:0000259" key="1">
    <source>
        <dbReference type="Pfam" id="PF05685"/>
    </source>
</evidence>
<sequence>MALVSDLGVEPVPLSDGCTEKRARLSADTATLSGNPLTQVRKGIMAVMVEIPRGTVREISPTPDPGGFEGLCRVLEKIEMHLPDGYRSEIVRGRITVSPWSKGKYRPVLVNLVRQLEPHTPEGHLADRSPLLFRFPDHSRSYGPDVHVSDEELTNIDSIHLPGEALSLVGELTSSSTADFDRLDKVEVYGKAGVQVYVLVDVLNSTVTVYSSPSETGYRRHTQVKFGDKVRVPAPFDFELDTSEWKA</sequence>
<feature type="domain" description="Putative restriction endonuclease" evidence="1">
    <location>
        <begin position="82"/>
        <end position="241"/>
    </location>
</feature>
<dbReference type="RefSeq" id="WP_344114774.1">
    <property type="nucleotide sequence ID" value="NZ_BAAABW010000001.1"/>
</dbReference>
<evidence type="ECO:0000313" key="3">
    <source>
        <dbReference type="Proteomes" id="UP001500063"/>
    </source>
</evidence>
<accession>A0ABP3FY44</accession>
<dbReference type="InterPro" id="IPR011335">
    <property type="entry name" value="Restrct_endonuc-II-like"/>
</dbReference>
<evidence type="ECO:0000313" key="2">
    <source>
        <dbReference type="EMBL" id="GAA0328133.1"/>
    </source>
</evidence>
<dbReference type="CDD" id="cd06260">
    <property type="entry name" value="DUF820-like"/>
    <property type="match status" value="1"/>
</dbReference>
<dbReference type="PANTHER" id="PTHR35400:SF3">
    <property type="entry name" value="SLL1072 PROTEIN"/>
    <property type="match status" value="1"/>
</dbReference>
<proteinExistence type="predicted"/>
<gene>
    <name evidence="2" type="ORF">GCM10010319_00130</name>
</gene>
<keyword evidence="3" id="KW-1185">Reference proteome</keyword>
<dbReference type="InterPro" id="IPR008538">
    <property type="entry name" value="Uma2"/>
</dbReference>
<dbReference type="SUPFAM" id="SSF52980">
    <property type="entry name" value="Restriction endonuclease-like"/>
    <property type="match status" value="1"/>
</dbReference>
<name>A0ABP3FY44_9ACTN</name>
<dbReference type="Proteomes" id="UP001500063">
    <property type="component" value="Unassembled WGS sequence"/>
</dbReference>
<dbReference type="Gene3D" id="3.90.1570.10">
    <property type="entry name" value="tt1808, chain A"/>
    <property type="match status" value="1"/>
</dbReference>
<dbReference type="PANTHER" id="PTHR35400">
    <property type="entry name" value="SLR1083 PROTEIN"/>
    <property type="match status" value="1"/>
</dbReference>
<dbReference type="EMBL" id="BAAABW010000001">
    <property type="protein sequence ID" value="GAA0328133.1"/>
    <property type="molecule type" value="Genomic_DNA"/>
</dbReference>
<dbReference type="Pfam" id="PF05685">
    <property type="entry name" value="Uma2"/>
    <property type="match status" value="1"/>
</dbReference>
<comment type="caution">
    <text evidence="2">The sequence shown here is derived from an EMBL/GenBank/DDBJ whole genome shotgun (WGS) entry which is preliminary data.</text>
</comment>
<protein>
    <recommendedName>
        <fullName evidence="1">Putative restriction endonuclease domain-containing protein</fullName>
    </recommendedName>
</protein>
<reference evidence="3" key="1">
    <citation type="journal article" date="2019" name="Int. J. Syst. Evol. Microbiol.">
        <title>The Global Catalogue of Microorganisms (GCM) 10K type strain sequencing project: providing services to taxonomists for standard genome sequencing and annotation.</title>
        <authorList>
            <consortium name="The Broad Institute Genomics Platform"/>
            <consortium name="The Broad Institute Genome Sequencing Center for Infectious Disease"/>
            <person name="Wu L."/>
            <person name="Ma J."/>
        </authorList>
    </citation>
    <scope>NUCLEOTIDE SEQUENCE [LARGE SCALE GENOMIC DNA]</scope>
    <source>
        <strain evidence="3">JCM 4565</strain>
    </source>
</reference>
<organism evidence="2 3">
    <name type="scientific">Streptomyces blastmyceticus</name>
    <dbReference type="NCBI Taxonomy" id="68180"/>
    <lineage>
        <taxon>Bacteria</taxon>
        <taxon>Bacillati</taxon>
        <taxon>Actinomycetota</taxon>
        <taxon>Actinomycetes</taxon>
        <taxon>Kitasatosporales</taxon>
        <taxon>Streptomycetaceae</taxon>
        <taxon>Streptomyces</taxon>
    </lineage>
</organism>